<dbReference type="InterPro" id="IPR050270">
    <property type="entry name" value="DegV_domain_contain"/>
</dbReference>
<dbReference type="InterPro" id="IPR043168">
    <property type="entry name" value="DegV_C"/>
</dbReference>
<dbReference type="PANTHER" id="PTHR33434">
    <property type="entry name" value="DEGV DOMAIN-CONTAINING PROTEIN DR_1986-RELATED"/>
    <property type="match status" value="1"/>
</dbReference>
<comment type="function">
    <text evidence="1">May bind long-chain fatty acids, such as palmitate, and may play a role in lipid transport or fatty acid metabolism.</text>
</comment>
<dbReference type="Gene3D" id="2.20.28.50">
    <property type="entry name" value="degv family protein"/>
    <property type="match status" value="1"/>
</dbReference>
<dbReference type="InterPro" id="IPR003797">
    <property type="entry name" value="DegV"/>
</dbReference>
<dbReference type="EMBL" id="JACBXQ010000004">
    <property type="protein sequence ID" value="MBG9986618.1"/>
    <property type="molecule type" value="Genomic_DNA"/>
</dbReference>
<dbReference type="RefSeq" id="WP_197115542.1">
    <property type="nucleotide sequence ID" value="NZ_JACBXQ010000004.1"/>
</dbReference>
<dbReference type="SUPFAM" id="SSF82549">
    <property type="entry name" value="DAK1/DegV-like"/>
    <property type="match status" value="1"/>
</dbReference>
<comment type="caution">
    <text evidence="3">The sequence shown here is derived from an EMBL/GenBank/DDBJ whole genome shotgun (WGS) entry which is preliminary data.</text>
</comment>
<dbReference type="Pfam" id="PF02645">
    <property type="entry name" value="DegV"/>
    <property type="match status" value="1"/>
</dbReference>
<gene>
    <name evidence="3" type="ORF">HZY91_06885</name>
</gene>
<name>A0ABS0LRB2_9LACT</name>
<reference evidence="3 4" key="1">
    <citation type="submission" date="2020-07" db="EMBL/GenBank/DDBJ databases">
        <title>Facklamia lactis sp. nov., isolated from raw milk.</title>
        <authorList>
            <person name="Doll E.V."/>
            <person name="Huptas C."/>
            <person name="Staib L."/>
            <person name="Wenning M."/>
            <person name="Scherer S."/>
        </authorList>
    </citation>
    <scope>NUCLEOTIDE SEQUENCE [LARGE SCALE GENOMIC DNA]</scope>
    <source>
        <strain evidence="3 4">DSM 111018</strain>
    </source>
</reference>
<dbReference type="Gene3D" id="3.30.1180.10">
    <property type="match status" value="1"/>
</dbReference>
<keyword evidence="2" id="KW-0446">Lipid-binding</keyword>
<keyword evidence="4" id="KW-1185">Reference proteome</keyword>
<organism evidence="3 4">
    <name type="scientific">Facklamia lactis</name>
    <dbReference type="NCBI Taxonomy" id="2749967"/>
    <lineage>
        <taxon>Bacteria</taxon>
        <taxon>Bacillati</taxon>
        <taxon>Bacillota</taxon>
        <taxon>Bacilli</taxon>
        <taxon>Lactobacillales</taxon>
        <taxon>Aerococcaceae</taxon>
        <taxon>Facklamia</taxon>
    </lineage>
</organism>
<dbReference type="Proteomes" id="UP000721415">
    <property type="component" value="Unassembled WGS sequence"/>
</dbReference>
<evidence type="ECO:0000313" key="3">
    <source>
        <dbReference type="EMBL" id="MBG9986618.1"/>
    </source>
</evidence>
<sequence length="281" mass="31002">MKWKIVTDSGADIQHLDSFSENIAYEVVPLLLNIGTETFYDTPDLDIPHFLSQMENASQASTSACPSPDTYAEAYRGSEHIICFTLSAGVSGSYNSASLAKEIFLEENPSAQVHIFNTHSAGSEMDLLILKASELIGENKDFDTVIKELEIFHQNTNVNFLLKSVDNLAKNGRLPKIVSQMIGFLGIRLIGKRSDKGTIELAQKAKGNKRALKALLEEMKKNGYQGGKVIISHVLNEELSLDFEEILKATFPHSEVLIIPCSGLCSFYAERSGLIIGYHCK</sequence>
<evidence type="ECO:0000256" key="1">
    <source>
        <dbReference type="ARBA" id="ARBA00003238"/>
    </source>
</evidence>
<evidence type="ECO:0000313" key="4">
    <source>
        <dbReference type="Proteomes" id="UP000721415"/>
    </source>
</evidence>
<accession>A0ABS0LRB2</accession>
<dbReference type="PANTHER" id="PTHR33434:SF2">
    <property type="entry name" value="FATTY ACID-BINDING PROTEIN TM_1468"/>
    <property type="match status" value="1"/>
</dbReference>
<dbReference type="NCBIfam" id="TIGR00762">
    <property type="entry name" value="DegV"/>
    <property type="match status" value="1"/>
</dbReference>
<evidence type="ECO:0000256" key="2">
    <source>
        <dbReference type="ARBA" id="ARBA00023121"/>
    </source>
</evidence>
<dbReference type="Gene3D" id="3.40.50.10440">
    <property type="entry name" value="Dihydroxyacetone kinase, domain 1"/>
    <property type="match status" value="1"/>
</dbReference>
<dbReference type="PROSITE" id="PS51482">
    <property type="entry name" value="DEGV"/>
    <property type="match status" value="1"/>
</dbReference>
<proteinExistence type="predicted"/>
<protein>
    <submittedName>
        <fullName evidence="3">DegV family protein</fullName>
    </submittedName>
</protein>